<comment type="similarity">
    <text evidence="2 9">Belongs to the ABC-2 integral membrane protein family.</text>
</comment>
<keyword evidence="6 9" id="KW-0812">Transmembrane</keyword>
<evidence type="ECO:0000256" key="6">
    <source>
        <dbReference type="ARBA" id="ARBA00022692"/>
    </source>
</evidence>
<keyword evidence="3 9" id="KW-0813">Transport</keyword>
<sequence length="258" mass="29721">MKKYIEAICKRKDLLYYLIISGLKSKHRNTFLGYFWWLLDPLLSVFVYYFLVVIVLERGGPDYPAFLVIGLVVFRWFKSTVSGSAKSISSKSGIITQVYLPKAILPIGESITQLINFLFGLVVIAVFLLFYGIIPGTEVVWLPFIVLVQLLFHIAISLFMGYVCVFIRDIENIITHLMRIMRYASPVIWEVGRLPAEYQWISDVNPFSHLLNAYRNVLMYGQLPNFSQLIALALGSIAVIVFMLYFYNKNEHKIIKVL</sequence>
<keyword evidence="5" id="KW-0997">Cell inner membrane</keyword>
<comment type="subcellular location">
    <subcellularLocation>
        <location evidence="1">Cell inner membrane</location>
        <topology evidence="1">Multi-pass membrane protein</topology>
    </subcellularLocation>
    <subcellularLocation>
        <location evidence="9">Cell membrane</location>
        <topology evidence="9">Multi-pass membrane protein</topology>
    </subcellularLocation>
</comment>
<evidence type="ECO:0000256" key="7">
    <source>
        <dbReference type="ARBA" id="ARBA00022989"/>
    </source>
</evidence>
<feature type="transmembrane region" description="Helical" evidence="9">
    <location>
        <begin position="114"/>
        <end position="134"/>
    </location>
</feature>
<dbReference type="PANTHER" id="PTHR30413">
    <property type="entry name" value="INNER MEMBRANE TRANSPORT PERMEASE"/>
    <property type="match status" value="1"/>
</dbReference>
<evidence type="ECO:0000256" key="5">
    <source>
        <dbReference type="ARBA" id="ARBA00022519"/>
    </source>
</evidence>
<dbReference type="PANTHER" id="PTHR30413:SF8">
    <property type="entry name" value="TRANSPORT PERMEASE PROTEIN"/>
    <property type="match status" value="1"/>
</dbReference>
<evidence type="ECO:0000256" key="2">
    <source>
        <dbReference type="ARBA" id="ARBA00007783"/>
    </source>
</evidence>
<evidence type="ECO:0000256" key="3">
    <source>
        <dbReference type="ARBA" id="ARBA00022448"/>
    </source>
</evidence>
<name>A0AAU7VHV0_9FIRM</name>
<gene>
    <name evidence="11" type="ORF">PRVXT_001635</name>
</gene>
<dbReference type="RefSeq" id="WP_350342404.1">
    <property type="nucleotide sequence ID" value="NZ_CP158367.1"/>
</dbReference>
<evidence type="ECO:0000256" key="9">
    <source>
        <dbReference type="RuleBase" id="RU361157"/>
    </source>
</evidence>
<evidence type="ECO:0000256" key="1">
    <source>
        <dbReference type="ARBA" id="ARBA00004429"/>
    </source>
</evidence>
<protein>
    <recommendedName>
        <fullName evidence="9">Transport permease protein</fullName>
    </recommendedName>
</protein>
<dbReference type="GO" id="GO:0005886">
    <property type="term" value="C:plasma membrane"/>
    <property type="evidence" value="ECO:0007669"/>
    <property type="project" value="UniProtKB-SubCell"/>
</dbReference>
<dbReference type="Pfam" id="PF01061">
    <property type="entry name" value="ABC2_membrane"/>
    <property type="match status" value="1"/>
</dbReference>
<evidence type="ECO:0000256" key="8">
    <source>
        <dbReference type="ARBA" id="ARBA00023136"/>
    </source>
</evidence>
<keyword evidence="4 9" id="KW-1003">Cell membrane</keyword>
<proteinExistence type="inferred from homology"/>
<evidence type="ECO:0000259" key="10">
    <source>
        <dbReference type="PROSITE" id="PS51012"/>
    </source>
</evidence>
<dbReference type="PROSITE" id="PS51012">
    <property type="entry name" value="ABC_TM2"/>
    <property type="match status" value="1"/>
</dbReference>
<dbReference type="AlphaFoldDB" id="A0AAU7VHV0"/>
<dbReference type="GO" id="GO:0140359">
    <property type="term" value="F:ABC-type transporter activity"/>
    <property type="evidence" value="ECO:0007669"/>
    <property type="project" value="InterPro"/>
</dbReference>
<evidence type="ECO:0000313" key="11">
    <source>
        <dbReference type="EMBL" id="XBX73642.1"/>
    </source>
</evidence>
<dbReference type="GO" id="GO:0015920">
    <property type="term" value="P:lipopolysaccharide transport"/>
    <property type="evidence" value="ECO:0007669"/>
    <property type="project" value="TreeGrafter"/>
</dbReference>
<evidence type="ECO:0000256" key="4">
    <source>
        <dbReference type="ARBA" id="ARBA00022475"/>
    </source>
</evidence>
<accession>A0AAU7VHV0</accession>
<dbReference type="InterPro" id="IPR047817">
    <property type="entry name" value="ABC2_TM_bact-type"/>
</dbReference>
<dbReference type="EMBL" id="CP158367">
    <property type="protein sequence ID" value="XBX73642.1"/>
    <property type="molecule type" value="Genomic_DNA"/>
</dbReference>
<dbReference type="InterPro" id="IPR013525">
    <property type="entry name" value="ABC2_TM"/>
</dbReference>
<feature type="transmembrane region" description="Helical" evidence="9">
    <location>
        <begin position="140"/>
        <end position="167"/>
    </location>
</feature>
<organism evidence="11">
    <name type="scientific">Proteinivorax tanatarense</name>
    <dbReference type="NCBI Taxonomy" id="1260629"/>
    <lineage>
        <taxon>Bacteria</taxon>
        <taxon>Bacillati</taxon>
        <taxon>Bacillota</taxon>
        <taxon>Clostridia</taxon>
        <taxon>Eubacteriales</taxon>
        <taxon>Proteinivoracaceae</taxon>
        <taxon>Proteinivorax</taxon>
    </lineage>
</organism>
<reference evidence="11" key="2">
    <citation type="submission" date="2024-06" db="EMBL/GenBank/DDBJ databases">
        <authorList>
            <person name="Petrova K.O."/>
            <person name="Toshchakov S.V."/>
            <person name="Boltjanskaja Y.V."/>
            <person name="Kevbrin V."/>
        </authorList>
    </citation>
    <scope>NUCLEOTIDE SEQUENCE</scope>
    <source>
        <strain evidence="11">Z-910T</strain>
    </source>
</reference>
<feature type="transmembrane region" description="Helical" evidence="9">
    <location>
        <begin position="31"/>
        <end position="51"/>
    </location>
</feature>
<feature type="transmembrane region" description="Helical" evidence="9">
    <location>
        <begin position="229"/>
        <end position="247"/>
    </location>
</feature>
<keyword evidence="8 9" id="KW-0472">Membrane</keyword>
<reference evidence="11" key="1">
    <citation type="journal article" date="2013" name="Extremophiles">
        <title>Proteinivorax tanatarense gen. nov., sp. nov., an anaerobic, haloalkaliphilic, proteolytic bacterium isolated from a decaying algal bloom, and proposal of Proteinivoraceae fam. nov.</title>
        <authorList>
            <person name="Kevbrin V."/>
            <person name="Boltyanskaya Y."/>
            <person name="Zhilina T."/>
            <person name="Kolganova T."/>
            <person name="Lavrentjeva E."/>
            <person name="Kuznetsov B."/>
        </authorList>
    </citation>
    <scope>NUCLEOTIDE SEQUENCE</scope>
    <source>
        <strain evidence="11">Z-910T</strain>
    </source>
</reference>
<comment type="caution">
    <text evidence="9">Lacks conserved residue(s) required for the propagation of feature annotation.</text>
</comment>
<keyword evidence="7 9" id="KW-1133">Transmembrane helix</keyword>
<feature type="domain" description="ABC transmembrane type-2" evidence="10">
    <location>
        <begin position="32"/>
        <end position="250"/>
    </location>
</feature>